<sequence length="516" mass="59608">MKNSKTEKNETADVAHLQAEIERLRSCLDHEREVNNRYKEIIHSSPSLIAFLRGENLVIEVANEAILQNWGKGKSVIGKPLMKAVPELEGQGFYELLMKVYHTGEVVRAFEMPGEHIVNGERKLEYFDFFYQPQRNHKGEVEGIGIIATIVSQQAELHQKLRENESKFRQMIDFMPHKITIADASGKSFYYNKSWQDYTGLSMQELINEEKSQRMHPEERYYIMQAVKEKLSKGTELEVEMRILNKDGDYKWHLTRGIPLRDESGEIVNWVSSSTEIQKLKDEEKKKEKFLKLVSHELKTPVTSIKGYTQLLTSILDENRDSKIKEVPLSSYLCRIENEVERQVRLISEILDLSRIEENELEFSKKKFLLNELVEETIQDIHFSNQDFNSINLKNNCKCLVDADRSRISQVLMNIITNAIKYSSDIKDIEVSVEKEEEHLAAVKIRDKGIGIPENELDKIFQRFYRVGAKNEDTYAGFGIGLFLSNEIIKRHGGSIKVESTFGEGSEFTISLPCTN</sequence>
<keyword evidence="11" id="KW-0902">Two-component regulatory system</keyword>
<dbReference type="PROSITE" id="PS50113">
    <property type="entry name" value="PAC"/>
    <property type="match status" value="1"/>
</dbReference>
<evidence type="ECO:0000256" key="11">
    <source>
        <dbReference type="ARBA" id="ARBA00023012"/>
    </source>
</evidence>
<dbReference type="EMBL" id="JAVRHQ010000002">
    <property type="protein sequence ID" value="MDT0641855.1"/>
    <property type="molecule type" value="Genomic_DNA"/>
</dbReference>
<evidence type="ECO:0000256" key="8">
    <source>
        <dbReference type="ARBA" id="ARBA00022777"/>
    </source>
</evidence>
<dbReference type="SMART" id="SM00388">
    <property type="entry name" value="HisKA"/>
    <property type="match status" value="1"/>
</dbReference>
<dbReference type="CDD" id="cd00082">
    <property type="entry name" value="HisKA"/>
    <property type="match status" value="1"/>
</dbReference>
<dbReference type="SMART" id="SM00091">
    <property type="entry name" value="PAS"/>
    <property type="match status" value="2"/>
</dbReference>
<dbReference type="PANTHER" id="PTHR42878">
    <property type="entry name" value="TWO-COMPONENT HISTIDINE KINASE"/>
    <property type="match status" value="1"/>
</dbReference>
<keyword evidence="6" id="KW-0812">Transmembrane</keyword>
<comment type="caution">
    <text evidence="16">The sequence shown here is derived from an EMBL/GenBank/DDBJ whole genome shotgun (WGS) entry which is preliminary data.</text>
</comment>
<dbReference type="InterPro" id="IPR013656">
    <property type="entry name" value="PAS_4"/>
</dbReference>
<reference evidence="16 17" key="1">
    <citation type="submission" date="2023-09" db="EMBL/GenBank/DDBJ databases">
        <authorList>
            <person name="Rey-Velasco X."/>
        </authorList>
    </citation>
    <scope>NUCLEOTIDE SEQUENCE [LARGE SCALE GENOMIC DNA]</scope>
    <source>
        <strain evidence="16 17">F363</strain>
    </source>
</reference>
<dbReference type="PRINTS" id="PR00344">
    <property type="entry name" value="BCTRLSENSOR"/>
</dbReference>
<dbReference type="PROSITE" id="PS50109">
    <property type="entry name" value="HIS_KIN"/>
    <property type="match status" value="1"/>
</dbReference>
<dbReference type="InterPro" id="IPR003594">
    <property type="entry name" value="HATPase_dom"/>
</dbReference>
<dbReference type="Pfam" id="PF08448">
    <property type="entry name" value="PAS_4"/>
    <property type="match status" value="1"/>
</dbReference>
<keyword evidence="10" id="KW-1133">Transmembrane helix</keyword>
<dbReference type="InterPro" id="IPR050351">
    <property type="entry name" value="BphY/WalK/GraS-like"/>
</dbReference>
<dbReference type="GO" id="GO:0005524">
    <property type="term" value="F:ATP binding"/>
    <property type="evidence" value="ECO:0007669"/>
    <property type="project" value="UniProtKB-KW"/>
</dbReference>
<dbReference type="Gene3D" id="3.30.565.10">
    <property type="entry name" value="Histidine kinase-like ATPase, C-terminal domain"/>
    <property type="match status" value="1"/>
</dbReference>
<dbReference type="Gene3D" id="3.30.450.20">
    <property type="entry name" value="PAS domain"/>
    <property type="match status" value="2"/>
</dbReference>
<keyword evidence="5" id="KW-0808">Transferase</keyword>
<dbReference type="SUPFAM" id="SSF47384">
    <property type="entry name" value="Homodimeric domain of signal transducing histidine kinase"/>
    <property type="match status" value="1"/>
</dbReference>
<gene>
    <name evidence="16" type="ORF">RM553_03320</name>
</gene>
<keyword evidence="7" id="KW-0547">Nucleotide-binding</keyword>
<dbReference type="Pfam" id="PF08447">
    <property type="entry name" value="PAS_3"/>
    <property type="match status" value="1"/>
</dbReference>
<organism evidence="16 17">
    <name type="scientific">Autumnicola tepida</name>
    <dbReference type="NCBI Taxonomy" id="3075595"/>
    <lineage>
        <taxon>Bacteria</taxon>
        <taxon>Pseudomonadati</taxon>
        <taxon>Bacteroidota</taxon>
        <taxon>Flavobacteriia</taxon>
        <taxon>Flavobacteriales</taxon>
        <taxon>Flavobacteriaceae</taxon>
        <taxon>Autumnicola</taxon>
    </lineage>
</organism>
<evidence type="ECO:0000313" key="17">
    <source>
        <dbReference type="Proteomes" id="UP001262889"/>
    </source>
</evidence>
<comment type="catalytic activity">
    <reaction evidence="1">
        <text>ATP + protein L-histidine = ADP + protein N-phospho-L-histidine.</text>
        <dbReference type="EC" id="2.7.13.3"/>
    </reaction>
</comment>
<evidence type="ECO:0000256" key="9">
    <source>
        <dbReference type="ARBA" id="ARBA00022840"/>
    </source>
</evidence>
<dbReference type="SUPFAM" id="SSF55785">
    <property type="entry name" value="PYP-like sensor domain (PAS domain)"/>
    <property type="match status" value="2"/>
</dbReference>
<keyword evidence="4" id="KW-0597">Phosphoprotein</keyword>
<evidence type="ECO:0000256" key="6">
    <source>
        <dbReference type="ARBA" id="ARBA00022692"/>
    </source>
</evidence>
<dbReference type="Pfam" id="PF02518">
    <property type="entry name" value="HATPase_c"/>
    <property type="match status" value="1"/>
</dbReference>
<evidence type="ECO:0000256" key="3">
    <source>
        <dbReference type="ARBA" id="ARBA00012438"/>
    </source>
</evidence>
<name>A0ABU3C682_9FLAO</name>
<dbReference type="InterPro" id="IPR035965">
    <property type="entry name" value="PAS-like_dom_sf"/>
</dbReference>
<dbReference type="InterPro" id="IPR000014">
    <property type="entry name" value="PAS"/>
</dbReference>
<dbReference type="CDD" id="cd00075">
    <property type="entry name" value="HATPase"/>
    <property type="match status" value="1"/>
</dbReference>
<keyword evidence="17" id="KW-1185">Reference proteome</keyword>
<dbReference type="InterPro" id="IPR003661">
    <property type="entry name" value="HisK_dim/P_dom"/>
</dbReference>
<dbReference type="InterPro" id="IPR013655">
    <property type="entry name" value="PAS_fold_3"/>
</dbReference>
<feature type="domain" description="PAS" evidence="14">
    <location>
        <begin position="164"/>
        <end position="234"/>
    </location>
</feature>
<dbReference type="InterPro" id="IPR001610">
    <property type="entry name" value="PAC"/>
</dbReference>
<dbReference type="RefSeq" id="WP_311533561.1">
    <property type="nucleotide sequence ID" value="NZ_JAVRHQ010000002.1"/>
</dbReference>
<evidence type="ECO:0000256" key="5">
    <source>
        <dbReference type="ARBA" id="ARBA00022679"/>
    </source>
</evidence>
<dbReference type="SUPFAM" id="SSF55874">
    <property type="entry name" value="ATPase domain of HSP90 chaperone/DNA topoisomerase II/histidine kinase"/>
    <property type="match status" value="1"/>
</dbReference>
<evidence type="ECO:0000256" key="10">
    <source>
        <dbReference type="ARBA" id="ARBA00022989"/>
    </source>
</evidence>
<dbReference type="Gene3D" id="1.10.287.130">
    <property type="match status" value="1"/>
</dbReference>
<evidence type="ECO:0000256" key="7">
    <source>
        <dbReference type="ARBA" id="ARBA00022741"/>
    </source>
</evidence>
<dbReference type="InterPro" id="IPR005467">
    <property type="entry name" value="His_kinase_dom"/>
</dbReference>
<keyword evidence="12" id="KW-0472">Membrane</keyword>
<dbReference type="CDD" id="cd00130">
    <property type="entry name" value="PAS"/>
    <property type="match status" value="1"/>
</dbReference>
<dbReference type="InterPro" id="IPR000700">
    <property type="entry name" value="PAS-assoc_C"/>
</dbReference>
<dbReference type="InterPro" id="IPR036890">
    <property type="entry name" value="HATPase_C_sf"/>
</dbReference>
<dbReference type="EC" id="2.7.13.3" evidence="3"/>
<feature type="domain" description="Histidine kinase" evidence="13">
    <location>
        <begin position="293"/>
        <end position="516"/>
    </location>
</feature>
<proteinExistence type="predicted"/>
<evidence type="ECO:0000256" key="4">
    <source>
        <dbReference type="ARBA" id="ARBA00022553"/>
    </source>
</evidence>
<protein>
    <recommendedName>
        <fullName evidence="3">histidine kinase</fullName>
        <ecNumber evidence="3">2.7.13.3</ecNumber>
    </recommendedName>
</protein>
<dbReference type="SMART" id="SM00387">
    <property type="entry name" value="HATPase_c"/>
    <property type="match status" value="1"/>
</dbReference>
<evidence type="ECO:0000259" key="15">
    <source>
        <dbReference type="PROSITE" id="PS50113"/>
    </source>
</evidence>
<accession>A0ABU3C682</accession>
<dbReference type="InterPro" id="IPR036097">
    <property type="entry name" value="HisK_dim/P_sf"/>
</dbReference>
<evidence type="ECO:0000259" key="14">
    <source>
        <dbReference type="PROSITE" id="PS50112"/>
    </source>
</evidence>
<dbReference type="PROSITE" id="PS50112">
    <property type="entry name" value="PAS"/>
    <property type="match status" value="1"/>
</dbReference>
<evidence type="ECO:0000313" key="16">
    <source>
        <dbReference type="EMBL" id="MDT0641855.1"/>
    </source>
</evidence>
<dbReference type="SMART" id="SM00086">
    <property type="entry name" value="PAC"/>
    <property type="match status" value="1"/>
</dbReference>
<evidence type="ECO:0000259" key="13">
    <source>
        <dbReference type="PROSITE" id="PS50109"/>
    </source>
</evidence>
<evidence type="ECO:0000256" key="12">
    <source>
        <dbReference type="ARBA" id="ARBA00023136"/>
    </source>
</evidence>
<evidence type="ECO:0000256" key="2">
    <source>
        <dbReference type="ARBA" id="ARBA00004141"/>
    </source>
</evidence>
<dbReference type="Pfam" id="PF00512">
    <property type="entry name" value="HisKA"/>
    <property type="match status" value="1"/>
</dbReference>
<feature type="domain" description="PAC" evidence="15">
    <location>
        <begin position="237"/>
        <end position="289"/>
    </location>
</feature>
<evidence type="ECO:0000256" key="1">
    <source>
        <dbReference type="ARBA" id="ARBA00000085"/>
    </source>
</evidence>
<keyword evidence="9 16" id="KW-0067">ATP-binding</keyword>
<comment type="subcellular location">
    <subcellularLocation>
        <location evidence="2">Membrane</location>
        <topology evidence="2">Multi-pass membrane protein</topology>
    </subcellularLocation>
</comment>
<dbReference type="PANTHER" id="PTHR42878:SF7">
    <property type="entry name" value="SENSOR HISTIDINE KINASE GLRK"/>
    <property type="match status" value="1"/>
</dbReference>
<dbReference type="Proteomes" id="UP001262889">
    <property type="component" value="Unassembled WGS sequence"/>
</dbReference>
<dbReference type="NCBIfam" id="TIGR00229">
    <property type="entry name" value="sensory_box"/>
    <property type="match status" value="1"/>
</dbReference>
<keyword evidence="8" id="KW-0418">Kinase</keyword>
<dbReference type="InterPro" id="IPR004358">
    <property type="entry name" value="Sig_transdc_His_kin-like_C"/>
</dbReference>